<accession>A0A2U8W5I5</accession>
<dbReference type="OrthoDB" id="8236377at2"/>
<evidence type="ECO:0000313" key="3">
    <source>
        <dbReference type="Proteomes" id="UP000245926"/>
    </source>
</evidence>
<evidence type="ECO:0000313" key="2">
    <source>
        <dbReference type="EMBL" id="AWN40770.1"/>
    </source>
</evidence>
<name>A0A2U8W5I5_9HYPH</name>
<dbReference type="AlphaFoldDB" id="A0A2U8W5I5"/>
<dbReference type="RefSeq" id="WP_109889206.1">
    <property type="nucleotide sequence ID" value="NZ_CP029550.1"/>
</dbReference>
<keyword evidence="3" id="KW-1185">Reference proteome</keyword>
<dbReference type="KEGG" id="mets:DK389_09820"/>
<proteinExistence type="predicted"/>
<feature type="compositionally biased region" description="Basic and acidic residues" evidence="1">
    <location>
        <begin position="40"/>
        <end position="60"/>
    </location>
</feature>
<dbReference type="EMBL" id="CP029550">
    <property type="protein sequence ID" value="AWN40770.1"/>
    <property type="molecule type" value="Genomic_DNA"/>
</dbReference>
<organism evidence="2 3">
    <name type="scientific">Methylobacterium durans</name>
    <dbReference type="NCBI Taxonomy" id="2202825"/>
    <lineage>
        <taxon>Bacteria</taxon>
        <taxon>Pseudomonadati</taxon>
        <taxon>Pseudomonadota</taxon>
        <taxon>Alphaproteobacteria</taxon>
        <taxon>Hyphomicrobiales</taxon>
        <taxon>Methylobacteriaceae</taxon>
        <taxon>Methylobacterium</taxon>
    </lineage>
</organism>
<reference evidence="3" key="1">
    <citation type="submission" date="2018-05" db="EMBL/GenBank/DDBJ databases">
        <title>Complete Genome Sequence of Methylobacterium sp. 17SD2-17.</title>
        <authorList>
            <person name="Srinivasan S."/>
        </authorList>
    </citation>
    <scope>NUCLEOTIDE SEQUENCE [LARGE SCALE GENOMIC DNA]</scope>
    <source>
        <strain evidence="3">17SD2-17</strain>
    </source>
</reference>
<evidence type="ECO:0008006" key="4">
    <source>
        <dbReference type="Google" id="ProtNLM"/>
    </source>
</evidence>
<gene>
    <name evidence="2" type="ORF">DK389_09820</name>
</gene>
<feature type="region of interest" description="Disordered" evidence="1">
    <location>
        <begin position="40"/>
        <end position="73"/>
    </location>
</feature>
<sequence length="73" mass="8180">MSNDVPHPYSIEVEPLTKPEGHFAWLLRRSGKLIERSDRAYRSEEKAREAALEATERDTKPMPGRAAADGSLS</sequence>
<protein>
    <recommendedName>
        <fullName evidence="4">DUF1508 domain-containing protein</fullName>
    </recommendedName>
</protein>
<evidence type="ECO:0000256" key="1">
    <source>
        <dbReference type="SAM" id="MobiDB-lite"/>
    </source>
</evidence>
<dbReference type="Proteomes" id="UP000245926">
    <property type="component" value="Chromosome"/>
</dbReference>